<reference evidence="7" key="1">
    <citation type="journal article" date="2019" name="Int. J. Syst. Evol. Microbiol.">
        <title>The Global Catalogue of Microorganisms (GCM) 10K type strain sequencing project: providing services to taxonomists for standard genome sequencing and annotation.</title>
        <authorList>
            <consortium name="The Broad Institute Genomics Platform"/>
            <consortium name="The Broad Institute Genome Sequencing Center for Infectious Disease"/>
            <person name="Wu L."/>
            <person name="Ma J."/>
        </authorList>
    </citation>
    <scope>NUCLEOTIDE SEQUENCE [LARGE SCALE GENOMIC DNA]</scope>
    <source>
        <strain evidence="7">CCUG 61485</strain>
    </source>
</reference>
<dbReference type="Proteomes" id="UP001597201">
    <property type="component" value="Unassembled WGS sequence"/>
</dbReference>
<evidence type="ECO:0000313" key="7">
    <source>
        <dbReference type="Proteomes" id="UP001597201"/>
    </source>
</evidence>
<feature type="transmembrane region" description="Helical" evidence="5">
    <location>
        <begin position="6"/>
        <end position="22"/>
    </location>
</feature>
<sequence>MSYWFLLLAVALGAVIAFYLNPGKKVLQLLLSFSGAYLLSMTVLHLIPEVYNDHSQNIGVFILIGIIIQTILEFFSKGAEHGHVHIHTNTTKIPWILFISLYIHAFLEGMPLGIQNNSELLWAIIIHKIPVAVILVIFLIKSGLKKSYILGLVLIFAFASPIGSFFGEKIRFLHNYHEEISAVIIGIFLHISTAILFESSESHKFNLQKFIAIITGFSVALIGAL</sequence>
<evidence type="ECO:0000256" key="3">
    <source>
        <dbReference type="ARBA" id="ARBA00022989"/>
    </source>
</evidence>
<organism evidence="6 7">
    <name type="scientific">Namhaeicola litoreus</name>
    <dbReference type="NCBI Taxonomy" id="1052145"/>
    <lineage>
        <taxon>Bacteria</taxon>
        <taxon>Pseudomonadati</taxon>
        <taxon>Bacteroidota</taxon>
        <taxon>Flavobacteriia</taxon>
        <taxon>Flavobacteriales</taxon>
        <taxon>Flavobacteriaceae</taxon>
        <taxon>Namhaeicola</taxon>
    </lineage>
</organism>
<comment type="subcellular location">
    <subcellularLocation>
        <location evidence="1">Membrane</location>
        <topology evidence="1">Multi-pass membrane protein</topology>
    </subcellularLocation>
</comment>
<feature type="transmembrane region" description="Helical" evidence="5">
    <location>
        <begin position="179"/>
        <end position="197"/>
    </location>
</feature>
<evidence type="ECO:0000256" key="4">
    <source>
        <dbReference type="ARBA" id="ARBA00023136"/>
    </source>
</evidence>
<feature type="transmembrane region" description="Helical" evidence="5">
    <location>
        <begin position="120"/>
        <end position="140"/>
    </location>
</feature>
<dbReference type="EMBL" id="JBHTMY010000003">
    <property type="protein sequence ID" value="MFD1316419.1"/>
    <property type="molecule type" value="Genomic_DNA"/>
</dbReference>
<dbReference type="InterPro" id="IPR003689">
    <property type="entry name" value="ZIP"/>
</dbReference>
<protein>
    <submittedName>
        <fullName evidence="6">ZIP family metal transporter</fullName>
    </submittedName>
</protein>
<evidence type="ECO:0000256" key="5">
    <source>
        <dbReference type="SAM" id="Phobius"/>
    </source>
</evidence>
<keyword evidence="2 5" id="KW-0812">Transmembrane</keyword>
<feature type="transmembrane region" description="Helical" evidence="5">
    <location>
        <begin position="29"/>
        <end position="46"/>
    </location>
</feature>
<feature type="transmembrane region" description="Helical" evidence="5">
    <location>
        <begin position="147"/>
        <end position="167"/>
    </location>
</feature>
<dbReference type="PANTHER" id="PTHR11040">
    <property type="entry name" value="ZINC/IRON TRANSPORTER"/>
    <property type="match status" value="1"/>
</dbReference>
<dbReference type="Pfam" id="PF02535">
    <property type="entry name" value="Zip"/>
    <property type="match status" value="1"/>
</dbReference>
<comment type="caution">
    <text evidence="6">The sequence shown here is derived from an EMBL/GenBank/DDBJ whole genome shotgun (WGS) entry which is preliminary data.</text>
</comment>
<gene>
    <name evidence="6" type="ORF">ACFQ39_12390</name>
</gene>
<feature type="transmembrane region" description="Helical" evidence="5">
    <location>
        <begin position="95"/>
        <end position="114"/>
    </location>
</feature>
<accession>A0ABW3Y438</accession>
<proteinExistence type="predicted"/>
<keyword evidence="7" id="KW-1185">Reference proteome</keyword>
<name>A0ABW3Y438_9FLAO</name>
<keyword evidence="3 5" id="KW-1133">Transmembrane helix</keyword>
<evidence type="ECO:0000256" key="2">
    <source>
        <dbReference type="ARBA" id="ARBA00022692"/>
    </source>
</evidence>
<evidence type="ECO:0000313" key="6">
    <source>
        <dbReference type="EMBL" id="MFD1316419.1"/>
    </source>
</evidence>
<dbReference type="PANTHER" id="PTHR11040:SF44">
    <property type="entry name" value="PROTEIN ZNTC-RELATED"/>
    <property type="match status" value="1"/>
</dbReference>
<dbReference type="RefSeq" id="WP_377179377.1">
    <property type="nucleotide sequence ID" value="NZ_JBHTMY010000003.1"/>
</dbReference>
<keyword evidence="4 5" id="KW-0472">Membrane</keyword>
<feature type="transmembrane region" description="Helical" evidence="5">
    <location>
        <begin position="58"/>
        <end position="75"/>
    </location>
</feature>
<evidence type="ECO:0000256" key="1">
    <source>
        <dbReference type="ARBA" id="ARBA00004141"/>
    </source>
</evidence>
<feature type="transmembrane region" description="Helical" evidence="5">
    <location>
        <begin position="206"/>
        <end position="224"/>
    </location>
</feature>